<evidence type="ECO:0000256" key="4">
    <source>
        <dbReference type="ARBA" id="ARBA00022989"/>
    </source>
</evidence>
<accession>A0A8S1VCY2</accession>
<sequence length="552" mass="64901">MLVSLFTFFIALFWFIATKIDPTDPEIYHQYRLKAQKAKYQTKLNCYCKICLAFVKAPSKHCKSCNRCTDQFDHHCIWLNNCIGAQNYRYFFILIVLLELYLITVLILSIMIKSILGYIEIGFTFLLLIPITFLLAMHIYFRFKGITTYEYILLKRKKVEKPSPEKLDEKMKENTSNLTNIQTNIMSRNYLQQTNLNPLTNNQKSQNNKQPIDWDQEDADVEDGQSFHAKEPLPLSSQKSSGRQLDLQCNSANRKTCPTTHRGNNTSGLQLTEHKPIKSLFNVKEVQNLYEDHMINNVNEEYKYMINFDYLNTMLLLGDQIKLINPPMAYYIKYFAIKKVLIYTNNNFKVPNFIVIDKQITVIRQEIDLLRKQNEQRFQSFEVDMRNIEDSALRLFNDIDDQERQGKEDLCTSFIFVVHLFSLLAFFKPHRDDFHEKKKYSQCKAIEQYNKMESSGIYINNQKINIGVFVDSYLFDVPPEKIYNQPAIQGIEPPKIGKFEWKKTQQLEKYDNLEKDTKSKIRAAISELDFKQYKNAQQQVLAAIGLLDDLLK</sequence>
<comment type="subcellular location">
    <subcellularLocation>
        <location evidence="1">Membrane</location>
        <topology evidence="1">Multi-pass membrane protein</topology>
    </subcellularLocation>
</comment>
<evidence type="ECO:0000313" key="11">
    <source>
        <dbReference type="EMBL" id="CAD8172776.1"/>
    </source>
</evidence>
<keyword evidence="3 7" id="KW-0812">Transmembrane</keyword>
<dbReference type="OrthoDB" id="391137at2759"/>
<dbReference type="PANTHER" id="PTHR22883:SF203">
    <property type="entry name" value="PALMITOYLTRANSFERASE"/>
    <property type="match status" value="1"/>
</dbReference>
<dbReference type="PROSITE" id="PS50216">
    <property type="entry name" value="DHHC"/>
    <property type="match status" value="1"/>
</dbReference>
<dbReference type="GO" id="GO:0016020">
    <property type="term" value="C:membrane"/>
    <property type="evidence" value="ECO:0007669"/>
    <property type="project" value="UniProtKB-SubCell"/>
</dbReference>
<feature type="signal peptide" evidence="8">
    <location>
        <begin position="1"/>
        <end position="25"/>
    </location>
</feature>
<dbReference type="Pfam" id="PF04652">
    <property type="entry name" value="Vta1"/>
    <property type="match status" value="1"/>
</dbReference>
<feature type="transmembrane region" description="Helical" evidence="7">
    <location>
        <begin position="88"/>
        <end position="108"/>
    </location>
</feature>
<feature type="domain" description="Vta1/callose synthase N-terminal" evidence="10">
    <location>
        <begin position="315"/>
        <end position="451"/>
    </location>
</feature>
<reference evidence="11" key="1">
    <citation type="submission" date="2021-01" db="EMBL/GenBank/DDBJ databases">
        <authorList>
            <consortium name="Genoscope - CEA"/>
            <person name="William W."/>
        </authorList>
    </citation>
    <scope>NUCLEOTIDE SEQUENCE</scope>
</reference>
<keyword evidence="4 7" id="KW-1133">Transmembrane helix</keyword>
<comment type="similarity">
    <text evidence="7">Belongs to the DHHC palmitoyltransferase family.</text>
</comment>
<evidence type="ECO:0000259" key="9">
    <source>
        <dbReference type="Pfam" id="PF01529"/>
    </source>
</evidence>
<dbReference type="EC" id="2.3.1.225" evidence="7"/>
<comment type="caution">
    <text evidence="11">The sequence shown here is derived from an EMBL/GenBank/DDBJ whole genome shotgun (WGS) entry which is preliminary data.</text>
</comment>
<evidence type="ECO:0000256" key="3">
    <source>
        <dbReference type="ARBA" id="ARBA00022692"/>
    </source>
</evidence>
<feature type="transmembrane region" description="Helical" evidence="7">
    <location>
        <begin position="115"/>
        <end position="141"/>
    </location>
</feature>
<dbReference type="PANTHER" id="PTHR22883">
    <property type="entry name" value="ZINC FINGER DHHC DOMAIN CONTAINING PROTEIN"/>
    <property type="match status" value="1"/>
</dbReference>
<name>A0A8S1VCY2_PAROT</name>
<gene>
    <name evidence="11" type="ORF">POCTA_138.1.T0600297</name>
</gene>
<proteinExistence type="inferred from homology"/>
<dbReference type="InterPro" id="IPR039431">
    <property type="entry name" value="Vta1/CALS_N"/>
</dbReference>
<dbReference type="InterPro" id="IPR001594">
    <property type="entry name" value="Palmitoyltrfase_DHHC"/>
</dbReference>
<evidence type="ECO:0000256" key="8">
    <source>
        <dbReference type="SAM" id="SignalP"/>
    </source>
</evidence>
<feature type="chain" id="PRO_5035763384" description="Palmitoyltransferase" evidence="8">
    <location>
        <begin position="26"/>
        <end position="552"/>
    </location>
</feature>
<evidence type="ECO:0000256" key="5">
    <source>
        <dbReference type="ARBA" id="ARBA00023136"/>
    </source>
</evidence>
<dbReference type="GO" id="GO:0019706">
    <property type="term" value="F:protein-cysteine S-palmitoyltransferase activity"/>
    <property type="evidence" value="ECO:0007669"/>
    <property type="project" value="UniProtKB-EC"/>
</dbReference>
<organism evidence="11 12">
    <name type="scientific">Paramecium octaurelia</name>
    <dbReference type="NCBI Taxonomy" id="43137"/>
    <lineage>
        <taxon>Eukaryota</taxon>
        <taxon>Sar</taxon>
        <taxon>Alveolata</taxon>
        <taxon>Ciliophora</taxon>
        <taxon>Intramacronucleata</taxon>
        <taxon>Oligohymenophorea</taxon>
        <taxon>Peniculida</taxon>
        <taxon>Parameciidae</taxon>
        <taxon>Paramecium</taxon>
    </lineage>
</organism>
<keyword evidence="5 7" id="KW-0472">Membrane</keyword>
<keyword evidence="6 7" id="KW-0012">Acyltransferase</keyword>
<feature type="domain" description="Palmitoyltransferase DHHC" evidence="9">
    <location>
        <begin position="44"/>
        <end position="152"/>
    </location>
</feature>
<evidence type="ECO:0000259" key="10">
    <source>
        <dbReference type="Pfam" id="PF04652"/>
    </source>
</evidence>
<dbReference type="Pfam" id="PF01529">
    <property type="entry name" value="DHHC"/>
    <property type="match status" value="1"/>
</dbReference>
<dbReference type="GO" id="GO:0006612">
    <property type="term" value="P:protein targeting to membrane"/>
    <property type="evidence" value="ECO:0007669"/>
    <property type="project" value="TreeGrafter"/>
</dbReference>
<comment type="domain">
    <text evidence="7">The DHHC domain is required for palmitoyltransferase activity.</text>
</comment>
<dbReference type="AlphaFoldDB" id="A0A8S1VCY2"/>
<evidence type="ECO:0000256" key="1">
    <source>
        <dbReference type="ARBA" id="ARBA00004141"/>
    </source>
</evidence>
<dbReference type="EMBL" id="CAJJDP010000059">
    <property type="protein sequence ID" value="CAD8172776.1"/>
    <property type="molecule type" value="Genomic_DNA"/>
</dbReference>
<dbReference type="GO" id="GO:0005794">
    <property type="term" value="C:Golgi apparatus"/>
    <property type="evidence" value="ECO:0007669"/>
    <property type="project" value="TreeGrafter"/>
</dbReference>
<comment type="catalytic activity">
    <reaction evidence="7">
        <text>L-cysteinyl-[protein] + hexadecanoyl-CoA = S-hexadecanoyl-L-cysteinyl-[protein] + CoA</text>
        <dbReference type="Rhea" id="RHEA:36683"/>
        <dbReference type="Rhea" id="RHEA-COMP:10131"/>
        <dbReference type="Rhea" id="RHEA-COMP:11032"/>
        <dbReference type="ChEBI" id="CHEBI:29950"/>
        <dbReference type="ChEBI" id="CHEBI:57287"/>
        <dbReference type="ChEBI" id="CHEBI:57379"/>
        <dbReference type="ChEBI" id="CHEBI:74151"/>
        <dbReference type="EC" id="2.3.1.225"/>
    </reaction>
</comment>
<dbReference type="InterPro" id="IPR039859">
    <property type="entry name" value="PFA4/ZDH16/20/ERF2-like"/>
</dbReference>
<dbReference type="GO" id="GO:0005783">
    <property type="term" value="C:endoplasmic reticulum"/>
    <property type="evidence" value="ECO:0007669"/>
    <property type="project" value="TreeGrafter"/>
</dbReference>
<protein>
    <recommendedName>
        <fullName evidence="7">Palmitoyltransferase</fullName>
        <ecNumber evidence="7">2.3.1.225</ecNumber>
    </recommendedName>
</protein>
<keyword evidence="8" id="KW-0732">Signal</keyword>
<keyword evidence="12" id="KW-1185">Reference proteome</keyword>
<evidence type="ECO:0000256" key="6">
    <source>
        <dbReference type="ARBA" id="ARBA00023315"/>
    </source>
</evidence>
<evidence type="ECO:0000256" key="2">
    <source>
        <dbReference type="ARBA" id="ARBA00022679"/>
    </source>
</evidence>
<keyword evidence="2 7" id="KW-0808">Transferase</keyword>
<evidence type="ECO:0000313" key="12">
    <source>
        <dbReference type="Proteomes" id="UP000683925"/>
    </source>
</evidence>
<dbReference type="Proteomes" id="UP000683925">
    <property type="component" value="Unassembled WGS sequence"/>
</dbReference>
<evidence type="ECO:0000256" key="7">
    <source>
        <dbReference type="RuleBase" id="RU079119"/>
    </source>
</evidence>